<reference evidence="23" key="1">
    <citation type="submission" date="2022-03" db="EMBL/GenBank/DDBJ databases">
        <authorList>
            <person name="Martin C."/>
        </authorList>
    </citation>
    <scope>NUCLEOTIDE SEQUENCE</scope>
</reference>
<comment type="subcellular location">
    <subcellularLocation>
        <location evidence="2">Cytoplasm</location>
    </subcellularLocation>
    <subcellularLocation>
        <location evidence="1">Nucleus speckle</location>
    </subcellularLocation>
</comment>
<feature type="domain" description="C2H2-type" evidence="22">
    <location>
        <begin position="311"/>
        <end position="338"/>
    </location>
</feature>
<evidence type="ECO:0000256" key="14">
    <source>
        <dbReference type="ARBA" id="ARBA00023125"/>
    </source>
</evidence>
<keyword evidence="24" id="KW-1185">Reference proteome</keyword>
<evidence type="ECO:0000256" key="13">
    <source>
        <dbReference type="ARBA" id="ARBA00023015"/>
    </source>
</evidence>
<evidence type="ECO:0000256" key="1">
    <source>
        <dbReference type="ARBA" id="ARBA00004324"/>
    </source>
</evidence>
<dbReference type="Proteomes" id="UP000749559">
    <property type="component" value="Unassembled WGS sequence"/>
</dbReference>
<comment type="similarity">
    <text evidence="3">Belongs to the GLI C2H2-type zinc-finger protein family.</text>
</comment>
<dbReference type="SUPFAM" id="SSF57667">
    <property type="entry name" value="beta-beta-alpha zinc fingers"/>
    <property type="match status" value="3"/>
</dbReference>
<dbReference type="InterPro" id="IPR013087">
    <property type="entry name" value="Znf_C2H2_type"/>
</dbReference>
<keyword evidence="16" id="KW-0804">Transcription</keyword>
<keyword evidence="9" id="KW-0863">Zinc-finger</keyword>
<feature type="compositionally biased region" description="Low complexity" evidence="21">
    <location>
        <begin position="594"/>
        <end position="618"/>
    </location>
</feature>
<feature type="domain" description="C2H2-type" evidence="22">
    <location>
        <begin position="339"/>
        <end position="368"/>
    </location>
</feature>
<evidence type="ECO:0000256" key="20">
    <source>
        <dbReference type="ARBA" id="ARBA00078271"/>
    </source>
</evidence>
<keyword evidence="5" id="KW-0963">Cytoplasm</keyword>
<feature type="domain" description="C2H2-type" evidence="22">
    <location>
        <begin position="278"/>
        <end position="310"/>
    </location>
</feature>
<feature type="compositionally biased region" description="Low complexity" evidence="21">
    <location>
        <begin position="572"/>
        <end position="587"/>
    </location>
</feature>
<sequence>MDGACSVEDDSIKLPLNLTTGEMADLPIELVNNSLMERDLSLGGSTVVLSVDEPINLKMEDHRVVQASSLDGQTLDAMMVTEVADVNIDSVAYTMKLEDGKLCIGAINRSESAEGDLTTEHILSSDQTFLESRLIIEEGTNIQEKTITVTSSSIVDSNPKNTPVKSTFDSNTMQAVSMATGLNLEPVTVATGLNLVNVPTTSGLNLCASAVMETPMVTQETRVSKSSEPPTSFYKLLCPNEVMHCEWESCTGTFHSLDGLVNHVNDVHVRLERADVDYKCKWTGCPRRGKGFNARYKMLIHVRTHTNEKPHKCNLCGKSFSRLENLKIHTRSHTGEKPYLCPVDGCNKAYSNSSDRFKHVRTHQVQKPYFCKLPGCNKRYTDPSSLRKHVKTQGHNYQGQDVVSYNIVQQPYPHESGPQISLPLNTARASENVGMMVHSKSNSPLEPTQPENNTVSSHSSMVTSYSPMVTSYSPMVTSYPTGVTYPMGVTSYPVGVTSYPTGVTSYPTGVTAQSSISSGQLHTEYPKAESSKHLLPQNALLSERHLGQTCSPPLEQMPSSIGLQTSTSPVAHLSTSPMPHMPSSPLSHMPPSPLSQMPSSPLAHMPSSPLSHHMPSSPEGMPLSPNSTRHYSIANPDPSAIYSQVNPSVMNTPVVNSTLLMAQGESLGLNTSSINHSMPTQVISIQGNMLHISTLASNPLLSSAVVTPGVSTGTQTENPLGPASRPGSPKDLTTEAGILEDGKCQETPLDLSTSPGHQDSSDENTRDTVFSVNMD</sequence>
<evidence type="ECO:0000256" key="21">
    <source>
        <dbReference type="SAM" id="MobiDB-lite"/>
    </source>
</evidence>
<evidence type="ECO:0000256" key="12">
    <source>
        <dbReference type="ARBA" id="ARBA00022902"/>
    </source>
</evidence>
<evidence type="ECO:0000256" key="10">
    <source>
        <dbReference type="ARBA" id="ARBA00022782"/>
    </source>
</evidence>
<dbReference type="FunFam" id="3.30.160.60:FF:000310">
    <property type="entry name" value="GLIS family zinc finger 2"/>
    <property type="match status" value="1"/>
</dbReference>
<keyword evidence="11" id="KW-0862">Zinc</keyword>
<dbReference type="InterPro" id="IPR036236">
    <property type="entry name" value="Znf_C2H2_sf"/>
</dbReference>
<feature type="compositionally biased region" description="Polar residues" evidence="21">
    <location>
        <begin position="557"/>
        <end position="569"/>
    </location>
</feature>
<keyword evidence="7" id="KW-0479">Metal-binding</keyword>
<dbReference type="GO" id="GO:0016607">
    <property type="term" value="C:nuclear speck"/>
    <property type="evidence" value="ECO:0007669"/>
    <property type="project" value="UniProtKB-SubCell"/>
</dbReference>
<feature type="region of interest" description="Disordered" evidence="21">
    <location>
        <begin position="552"/>
        <end position="627"/>
    </location>
</feature>
<dbReference type="SMART" id="SM00355">
    <property type="entry name" value="ZnF_C2H2"/>
    <property type="match status" value="5"/>
</dbReference>
<feature type="compositionally biased region" description="Polar residues" evidence="21">
    <location>
        <begin position="707"/>
        <end position="718"/>
    </location>
</feature>
<evidence type="ECO:0000256" key="6">
    <source>
        <dbReference type="ARBA" id="ARBA00022491"/>
    </source>
</evidence>
<dbReference type="Gene3D" id="3.30.160.60">
    <property type="entry name" value="Classic Zinc Finger"/>
    <property type="match status" value="5"/>
</dbReference>
<evidence type="ECO:0000313" key="23">
    <source>
        <dbReference type="EMBL" id="CAH1778250.1"/>
    </source>
</evidence>
<evidence type="ECO:0000256" key="3">
    <source>
        <dbReference type="ARBA" id="ARBA00010831"/>
    </source>
</evidence>
<evidence type="ECO:0000256" key="19">
    <source>
        <dbReference type="ARBA" id="ARBA00077890"/>
    </source>
</evidence>
<evidence type="ECO:0000256" key="15">
    <source>
        <dbReference type="ARBA" id="ARBA00023159"/>
    </source>
</evidence>
<keyword evidence="17" id="KW-0539">Nucleus</keyword>
<dbReference type="Pfam" id="PF23561">
    <property type="entry name" value="zf-C2H2_15"/>
    <property type="match status" value="1"/>
</dbReference>
<feature type="compositionally biased region" description="Polar residues" evidence="21">
    <location>
        <begin position="439"/>
        <end position="453"/>
    </location>
</feature>
<keyword evidence="13" id="KW-0805">Transcription regulation</keyword>
<dbReference type="GO" id="GO:0007399">
    <property type="term" value="P:nervous system development"/>
    <property type="evidence" value="ECO:0007669"/>
    <property type="project" value="UniProtKB-KW"/>
</dbReference>
<evidence type="ECO:0000256" key="2">
    <source>
        <dbReference type="ARBA" id="ARBA00004496"/>
    </source>
</evidence>
<dbReference type="EMBL" id="CAIIXF020000002">
    <property type="protein sequence ID" value="CAH1778250.1"/>
    <property type="molecule type" value="Genomic_DNA"/>
</dbReference>
<keyword evidence="15" id="KW-0010">Activator</keyword>
<dbReference type="InterPro" id="IPR056436">
    <property type="entry name" value="Znf-C2H2_ZIC1-5/GLI1-3-like"/>
</dbReference>
<keyword evidence="10" id="KW-0221">Differentiation</keyword>
<dbReference type="PROSITE" id="PS50157">
    <property type="entry name" value="ZINC_FINGER_C2H2_2"/>
    <property type="match status" value="4"/>
</dbReference>
<dbReference type="Pfam" id="PF00096">
    <property type="entry name" value="zf-C2H2"/>
    <property type="match status" value="3"/>
</dbReference>
<name>A0A8J1TJ05_OWEFU</name>
<keyword evidence="4" id="KW-0217">Developmental protein</keyword>
<dbReference type="FunFam" id="3.30.160.60:FF:000532">
    <property type="entry name" value="GLIS family zinc finger 2"/>
    <property type="match status" value="1"/>
</dbReference>
<dbReference type="PROSITE" id="PS00028">
    <property type="entry name" value="ZINC_FINGER_C2H2_1"/>
    <property type="match status" value="4"/>
</dbReference>
<evidence type="ECO:0000259" key="22">
    <source>
        <dbReference type="PROSITE" id="PS50157"/>
    </source>
</evidence>
<dbReference type="FunFam" id="3.30.160.60:FF:000357">
    <property type="entry name" value="GLIS family zinc finger 2"/>
    <property type="match status" value="1"/>
</dbReference>
<organism evidence="23 24">
    <name type="scientific">Owenia fusiformis</name>
    <name type="common">Polychaete worm</name>
    <dbReference type="NCBI Taxonomy" id="6347"/>
    <lineage>
        <taxon>Eukaryota</taxon>
        <taxon>Metazoa</taxon>
        <taxon>Spiralia</taxon>
        <taxon>Lophotrochozoa</taxon>
        <taxon>Annelida</taxon>
        <taxon>Polychaeta</taxon>
        <taxon>Sedentaria</taxon>
        <taxon>Canalipalpata</taxon>
        <taxon>Sabellida</taxon>
        <taxon>Oweniida</taxon>
        <taxon>Oweniidae</taxon>
        <taxon>Owenia</taxon>
    </lineage>
</organism>
<evidence type="ECO:0000256" key="16">
    <source>
        <dbReference type="ARBA" id="ARBA00023163"/>
    </source>
</evidence>
<dbReference type="GO" id="GO:0000981">
    <property type="term" value="F:DNA-binding transcription factor activity, RNA polymerase II-specific"/>
    <property type="evidence" value="ECO:0007669"/>
    <property type="project" value="TreeGrafter"/>
</dbReference>
<dbReference type="GO" id="GO:0008270">
    <property type="term" value="F:zinc ion binding"/>
    <property type="evidence" value="ECO:0007669"/>
    <property type="project" value="UniProtKB-KW"/>
</dbReference>
<dbReference type="PANTHER" id="PTHR45718:SF8">
    <property type="entry name" value="GLIS FAMILY ZINC FINGER 2"/>
    <property type="match status" value="1"/>
</dbReference>
<comment type="caution">
    <text evidence="23">The sequence shown here is derived from an EMBL/GenBank/DDBJ whole genome shotgun (WGS) entry which is preliminary data.</text>
</comment>
<evidence type="ECO:0000256" key="7">
    <source>
        <dbReference type="ARBA" id="ARBA00022723"/>
    </source>
</evidence>
<keyword evidence="6" id="KW-0678">Repressor</keyword>
<dbReference type="FunFam" id="3.30.160.60:FF:000359">
    <property type="entry name" value="GLIS family zinc finger 2"/>
    <property type="match status" value="1"/>
</dbReference>
<feature type="region of interest" description="Disordered" evidence="21">
    <location>
        <begin position="438"/>
        <end position="459"/>
    </location>
</feature>
<keyword evidence="14" id="KW-0238">DNA-binding</keyword>
<evidence type="ECO:0000256" key="18">
    <source>
        <dbReference type="ARBA" id="ARBA00072781"/>
    </source>
</evidence>
<dbReference type="GO" id="GO:0005737">
    <property type="term" value="C:cytoplasm"/>
    <property type="evidence" value="ECO:0007669"/>
    <property type="project" value="UniProtKB-SubCell"/>
</dbReference>
<accession>A0A8J1TJ05</accession>
<dbReference type="OrthoDB" id="3214149at2759"/>
<evidence type="ECO:0000256" key="4">
    <source>
        <dbReference type="ARBA" id="ARBA00022473"/>
    </source>
</evidence>
<feature type="domain" description="C2H2-type" evidence="22">
    <location>
        <begin position="369"/>
        <end position="400"/>
    </location>
</feature>
<proteinExistence type="inferred from homology"/>
<dbReference type="FunFam" id="3.30.160.60:FF:000019">
    <property type="entry name" value="GLI family zinc finger 3"/>
    <property type="match status" value="1"/>
</dbReference>
<evidence type="ECO:0000256" key="5">
    <source>
        <dbReference type="ARBA" id="ARBA00022490"/>
    </source>
</evidence>
<evidence type="ECO:0000256" key="17">
    <source>
        <dbReference type="ARBA" id="ARBA00023242"/>
    </source>
</evidence>
<dbReference type="PANTHER" id="PTHR45718">
    <property type="entry name" value="TRANSCRIPTIONAL ACTIVATOR CUBITUS INTERRUPTUS"/>
    <property type="match status" value="1"/>
</dbReference>
<dbReference type="GO" id="GO:0000978">
    <property type="term" value="F:RNA polymerase II cis-regulatory region sequence-specific DNA binding"/>
    <property type="evidence" value="ECO:0007669"/>
    <property type="project" value="TreeGrafter"/>
</dbReference>
<evidence type="ECO:0000256" key="11">
    <source>
        <dbReference type="ARBA" id="ARBA00022833"/>
    </source>
</evidence>
<dbReference type="GO" id="GO:0030154">
    <property type="term" value="P:cell differentiation"/>
    <property type="evidence" value="ECO:0007669"/>
    <property type="project" value="UniProtKB-KW"/>
</dbReference>
<evidence type="ECO:0000256" key="9">
    <source>
        <dbReference type="ARBA" id="ARBA00022771"/>
    </source>
</evidence>
<evidence type="ECO:0000256" key="8">
    <source>
        <dbReference type="ARBA" id="ARBA00022737"/>
    </source>
</evidence>
<keyword evidence="12" id="KW-0524">Neurogenesis</keyword>
<dbReference type="AlphaFoldDB" id="A0A8J1TJ05"/>
<protein>
    <recommendedName>
        <fullName evidence="18">Zinc finger protein GLIS2</fullName>
    </recommendedName>
    <alternativeName>
        <fullName evidence="20">GLI-similar 2</fullName>
    </alternativeName>
    <alternativeName>
        <fullName evidence="19">Neuronal Krueppel-like protein</fullName>
    </alternativeName>
</protein>
<evidence type="ECO:0000313" key="24">
    <source>
        <dbReference type="Proteomes" id="UP000749559"/>
    </source>
</evidence>
<dbReference type="InterPro" id="IPR043359">
    <property type="entry name" value="GLI-like"/>
</dbReference>
<feature type="region of interest" description="Disordered" evidence="21">
    <location>
        <begin position="707"/>
        <end position="775"/>
    </location>
</feature>
<keyword evidence="8" id="KW-0677">Repeat</keyword>
<gene>
    <name evidence="23" type="ORF">OFUS_LOCUS5192</name>
</gene>